<evidence type="ECO:0000313" key="2">
    <source>
        <dbReference type="Proteomes" id="UP000076083"/>
    </source>
</evidence>
<gene>
    <name evidence="1" type="ORF">TK06_10150</name>
</gene>
<dbReference type="EMBL" id="CP015225">
    <property type="protein sequence ID" value="AMZ71433.1"/>
    <property type="molecule type" value="Genomic_DNA"/>
</dbReference>
<dbReference type="AlphaFoldDB" id="A0A165Z5L6"/>
<dbReference type="Proteomes" id="UP000076083">
    <property type="component" value="Chromosome"/>
</dbReference>
<accession>A0A165Z5L6</accession>
<sequence length="224" mass="24743">MSVVLDQSGVSTLVGTPKEVRARLSRSHADRVLVVSFDHIKPNVFEALAENFANVASSMYEVLQERQDLNSLERLAEVFVTRKPPSPRLLKEAAMLVQARKAVLESGDWLTAADIAQVAQLSTRNPSAQPNKWKKQGQIFAINHGGVDYFPGYGLDPDTSYRPLKALAKVIEIFEGHKDSWGMAYWFRSDNSFLGGKKPQDLLASVPDRVIDAALDEIQGIAHG</sequence>
<reference evidence="2" key="1">
    <citation type="submission" date="2016-04" db="EMBL/GenBank/DDBJ databases">
        <authorList>
            <person name="Ray J."/>
            <person name="Price M."/>
            <person name="Deutschbauer A."/>
        </authorList>
    </citation>
    <scope>NUCLEOTIDE SEQUENCE [LARGE SCALE GENOMIC DNA]</scope>
    <source>
        <strain evidence="2">FW300-N2E2</strain>
    </source>
</reference>
<proteinExistence type="predicted"/>
<name>A0A165Z5L6_PSEFL</name>
<reference evidence="1 2" key="2">
    <citation type="journal article" date="2018" name="Nature">
        <title>Mutant phenotypes for thousands of bacterial genes of unknown function.</title>
        <authorList>
            <person name="Price M.N."/>
            <person name="Wetmore K.M."/>
            <person name="Waters R.J."/>
            <person name="Callaghan M."/>
            <person name="Ray J."/>
            <person name="Liu H."/>
            <person name="Kuehl J.V."/>
            <person name="Melnyk R.A."/>
            <person name="Lamson J.S."/>
            <person name="Suh Y."/>
            <person name="Carlson H.K."/>
            <person name="Esquivel Z."/>
            <person name="Sadeeshkumar H."/>
            <person name="Chakraborty R."/>
            <person name="Zane G.M."/>
            <person name="Rubin B.E."/>
            <person name="Wall J.D."/>
            <person name="Visel A."/>
            <person name="Bristow J."/>
            <person name="Blow M.J."/>
            <person name="Arkin A.P."/>
            <person name="Deutschbauer A.M."/>
        </authorList>
    </citation>
    <scope>NUCLEOTIDE SEQUENCE [LARGE SCALE GENOMIC DNA]</scope>
    <source>
        <strain evidence="1 2">FW300-N2E2</strain>
    </source>
</reference>
<dbReference type="RefSeq" id="WP_063321956.1">
    <property type="nucleotide sequence ID" value="NZ_CP015225.1"/>
</dbReference>
<evidence type="ECO:0000313" key="1">
    <source>
        <dbReference type="EMBL" id="AMZ71433.1"/>
    </source>
</evidence>
<organism evidence="1 2">
    <name type="scientific">Pseudomonas fluorescens</name>
    <dbReference type="NCBI Taxonomy" id="294"/>
    <lineage>
        <taxon>Bacteria</taxon>
        <taxon>Pseudomonadati</taxon>
        <taxon>Pseudomonadota</taxon>
        <taxon>Gammaproteobacteria</taxon>
        <taxon>Pseudomonadales</taxon>
        <taxon>Pseudomonadaceae</taxon>
        <taxon>Pseudomonas</taxon>
    </lineage>
</organism>
<protein>
    <submittedName>
        <fullName evidence="1">XRE family transcriptional regulator</fullName>
    </submittedName>
</protein>